<evidence type="ECO:0000313" key="3">
    <source>
        <dbReference type="Proteomes" id="UP000314987"/>
    </source>
</evidence>
<dbReference type="GO" id="GO:0000444">
    <property type="term" value="C:MIS12/MIND type complex"/>
    <property type="evidence" value="ECO:0007669"/>
    <property type="project" value="Ensembl"/>
</dbReference>
<keyword evidence="3" id="KW-1185">Reference proteome</keyword>
<name>A0A4X2KSZ7_VOMUR</name>
<reference evidence="3" key="1">
    <citation type="submission" date="2018-12" db="EMBL/GenBank/DDBJ databases">
        <authorList>
            <person name="Yazar S."/>
        </authorList>
    </citation>
    <scope>NUCLEOTIDE SEQUENCE [LARGE SCALE GENOMIC DNA]</scope>
</reference>
<feature type="compositionally biased region" description="Basic and acidic residues" evidence="1">
    <location>
        <begin position="1"/>
        <end position="12"/>
    </location>
</feature>
<reference evidence="2" key="2">
    <citation type="submission" date="2025-08" db="UniProtKB">
        <authorList>
            <consortium name="Ensembl"/>
        </authorList>
    </citation>
    <scope>IDENTIFICATION</scope>
</reference>
<dbReference type="OrthoDB" id="5973266at2759"/>
<gene>
    <name evidence="2" type="primary">NSL1</name>
</gene>
<dbReference type="GeneTree" id="ENSGT00390000001374"/>
<feature type="compositionally biased region" description="Polar residues" evidence="1">
    <location>
        <begin position="250"/>
        <end position="264"/>
    </location>
</feature>
<dbReference type="RefSeq" id="XP_027727262.1">
    <property type="nucleotide sequence ID" value="XM_027871461.1"/>
</dbReference>
<protein>
    <submittedName>
        <fullName evidence="2">NSL1 component of MIS12 kinetochore complex</fullName>
    </submittedName>
</protein>
<feature type="region of interest" description="Disordered" evidence="1">
    <location>
        <begin position="1"/>
        <end position="41"/>
    </location>
</feature>
<dbReference type="GeneID" id="114049969"/>
<feature type="region of interest" description="Disordered" evidence="1">
    <location>
        <begin position="250"/>
        <end position="280"/>
    </location>
</feature>
<organism evidence="2 3">
    <name type="scientific">Vombatus ursinus</name>
    <name type="common">Common wombat</name>
    <dbReference type="NCBI Taxonomy" id="29139"/>
    <lineage>
        <taxon>Eukaryota</taxon>
        <taxon>Metazoa</taxon>
        <taxon>Chordata</taxon>
        <taxon>Craniata</taxon>
        <taxon>Vertebrata</taxon>
        <taxon>Euteleostomi</taxon>
        <taxon>Mammalia</taxon>
        <taxon>Metatheria</taxon>
        <taxon>Diprotodontia</taxon>
        <taxon>Vombatidae</taxon>
        <taxon>Vombatus</taxon>
    </lineage>
</organism>
<dbReference type="GO" id="GO:0016607">
    <property type="term" value="C:nuclear speck"/>
    <property type="evidence" value="ECO:0007669"/>
    <property type="project" value="Ensembl"/>
</dbReference>
<dbReference type="PANTHER" id="PTHR31749">
    <property type="entry name" value="KINETOCHORE-ASSOCIATED PROTEIN NSL1 HOMOLOG"/>
    <property type="match status" value="1"/>
</dbReference>
<dbReference type="STRING" id="29139.ENSVURP00010014848"/>
<evidence type="ECO:0000256" key="1">
    <source>
        <dbReference type="SAM" id="MobiDB-lite"/>
    </source>
</evidence>
<dbReference type="CTD" id="25936"/>
<dbReference type="OMA" id="AWQETSD"/>
<dbReference type="Ensembl" id="ENSVURT00010016872.1">
    <property type="protein sequence ID" value="ENSVURP00010014848.1"/>
    <property type="gene ID" value="ENSVURG00010011350.1"/>
</dbReference>
<evidence type="ECO:0000313" key="2">
    <source>
        <dbReference type="Ensembl" id="ENSVURP00010014848.1"/>
    </source>
</evidence>
<proteinExistence type="predicted"/>
<feature type="compositionally biased region" description="Acidic residues" evidence="1">
    <location>
        <begin position="13"/>
        <end position="23"/>
    </location>
</feature>
<dbReference type="Proteomes" id="UP000314987">
    <property type="component" value="Unassembled WGS sequence"/>
</dbReference>
<sequence>MAGRPERQREQQAGEEEKEEEEEKQIVATETGSAPASSADPVEDFRVRCASQKAVAEVLKMCSRFIRELGDVLPEKSRELALKDAQWNFVTAVQENVSFNGEAWQETSDNEIPVDPKVRILEDQFDEVIVDTATKRKQYPRKIAECVIKTMKAQHEILKYYRPVIHPEEIKSDAKQESHMENLKCRGETATKQITEVMKSLPVLIEQADGFSTVLTMQPILQLQRIHQEVFSGSHTKEAVKPESFITQIETNPTETNASKTTNIVLKRKRPKSSPQRKQYPLLQMRIDS</sequence>
<dbReference type="InterPro" id="IPR013950">
    <property type="entry name" value="Mis14/Nsl1"/>
</dbReference>
<dbReference type="PANTHER" id="PTHR31749:SF3">
    <property type="entry name" value="KINETOCHORE-ASSOCIATED PROTEIN NSL1 HOMOLOG"/>
    <property type="match status" value="1"/>
</dbReference>
<dbReference type="GO" id="GO:0000070">
    <property type="term" value="P:mitotic sister chromatid segregation"/>
    <property type="evidence" value="ECO:0007669"/>
    <property type="project" value="InterPro"/>
</dbReference>
<accession>A0A4X2KSZ7</accession>
<reference evidence="2" key="3">
    <citation type="submission" date="2025-09" db="UniProtKB">
        <authorList>
            <consortium name="Ensembl"/>
        </authorList>
    </citation>
    <scope>IDENTIFICATION</scope>
</reference>
<dbReference type="AlphaFoldDB" id="A0A4X2KSZ7"/>
<dbReference type="Pfam" id="PF08641">
    <property type="entry name" value="Mis14"/>
    <property type="match status" value="1"/>
</dbReference>